<dbReference type="PANTHER" id="PTHR43687">
    <property type="entry name" value="ADENYLYLSULFATE REDUCTASE, BETA SUBUNIT"/>
    <property type="match status" value="1"/>
</dbReference>
<evidence type="ECO:0000259" key="5">
    <source>
        <dbReference type="PROSITE" id="PS51379"/>
    </source>
</evidence>
<protein>
    <submittedName>
        <fullName evidence="6">4Fe-4S binding domain-containing protein</fullName>
    </submittedName>
</protein>
<dbReference type="InterPro" id="IPR029039">
    <property type="entry name" value="Flavoprotein-like_sf"/>
</dbReference>
<dbReference type="OrthoDB" id="9798098at2"/>
<dbReference type="GO" id="GO:0051539">
    <property type="term" value="F:4 iron, 4 sulfur cluster binding"/>
    <property type="evidence" value="ECO:0007669"/>
    <property type="project" value="UniProtKB-KW"/>
</dbReference>
<name>A0A1H4BEE8_9BACT</name>
<dbReference type="SUPFAM" id="SSF52218">
    <property type="entry name" value="Flavoproteins"/>
    <property type="match status" value="1"/>
</dbReference>
<organism evidence="6 7">
    <name type="scientific">Desulfuromusa kysingii</name>
    <dbReference type="NCBI Taxonomy" id="37625"/>
    <lineage>
        <taxon>Bacteria</taxon>
        <taxon>Pseudomonadati</taxon>
        <taxon>Thermodesulfobacteriota</taxon>
        <taxon>Desulfuromonadia</taxon>
        <taxon>Desulfuromonadales</taxon>
        <taxon>Geopsychrobacteraceae</taxon>
        <taxon>Desulfuromusa</taxon>
    </lineage>
</organism>
<evidence type="ECO:0000256" key="3">
    <source>
        <dbReference type="ARBA" id="ARBA00023004"/>
    </source>
</evidence>
<keyword evidence="2" id="KW-0479">Metal-binding</keyword>
<dbReference type="Proteomes" id="UP000199409">
    <property type="component" value="Unassembled WGS sequence"/>
</dbReference>
<dbReference type="InterPro" id="IPR017900">
    <property type="entry name" value="4Fe4S_Fe_S_CS"/>
</dbReference>
<keyword evidence="7" id="KW-1185">Reference proteome</keyword>
<dbReference type="PROSITE" id="PS00198">
    <property type="entry name" value="4FE4S_FER_1"/>
    <property type="match status" value="1"/>
</dbReference>
<dbReference type="STRING" id="37625.SAMN05660420_02166"/>
<dbReference type="EMBL" id="FNQN01000006">
    <property type="protein sequence ID" value="SEA46531.1"/>
    <property type="molecule type" value="Genomic_DNA"/>
</dbReference>
<feature type="domain" description="4Fe-4S ferredoxin-type" evidence="5">
    <location>
        <begin position="180"/>
        <end position="209"/>
    </location>
</feature>
<evidence type="ECO:0000313" key="7">
    <source>
        <dbReference type="Proteomes" id="UP000199409"/>
    </source>
</evidence>
<dbReference type="Gene3D" id="3.30.70.20">
    <property type="match status" value="1"/>
</dbReference>
<keyword evidence="4" id="KW-0411">Iron-sulfur</keyword>
<keyword evidence="1" id="KW-0004">4Fe-4S</keyword>
<proteinExistence type="predicted"/>
<evidence type="ECO:0000313" key="6">
    <source>
        <dbReference type="EMBL" id="SEA46531.1"/>
    </source>
</evidence>
<dbReference type="RefSeq" id="WP_092348096.1">
    <property type="nucleotide sequence ID" value="NZ_FNQN01000006.1"/>
</dbReference>
<evidence type="ECO:0000256" key="1">
    <source>
        <dbReference type="ARBA" id="ARBA00022485"/>
    </source>
</evidence>
<evidence type="ECO:0000256" key="2">
    <source>
        <dbReference type="ARBA" id="ARBA00022723"/>
    </source>
</evidence>
<dbReference type="GO" id="GO:0046872">
    <property type="term" value="F:metal ion binding"/>
    <property type="evidence" value="ECO:0007669"/>
    <property type="project" value="UniProtKB-KW"/>
</dbReference>
<dbReference type="Gene3D" id="3.40.50.360">
    <property type="match status" value="1"/>
</dbReference>
<dbReference type="Pfam" id="PF00037">
    <property type="entry name" value="Fer4"/>
    <property type="match status" value="1"/>
</dbReference>
<dbReference type="AlphaFoldDB" id="A0A1H4BEE8"/>
<reference evidence="6 7" key="1">
    <citation type="submission" date="2016-10" db="EMBL/GenBank/DDBJ databases">
        <authorList>
            <person name="de Groot N.N."/>
        </authorList>
    </citation>
    <scope>NUCLEOTIDE SEQUENCE [LARGE SCALE GENOMIC DNA]</scope>
    <source>
        <strain evidence="6 7">DSM 7343</strain>
    </source>
</reference>
<sequence length="260" mass="28114">MAINTAHLIYFSPTGTTRRTLEAIVTGIAPTQIHHHNLTHNSANSPLQISSGIAIIGVPVYAGRVPADCLHRIANFKSDNVPTIIVALYGNREFEDALVELRDVATTQGFSVIAAGAFIGEHSYSTPENPIAAGRPNADDLKLALTFGQQVAKKLKNRDFNTPEIEGNVPYKERVKFGGLAPETNEENCTLCGKCAEVCPVEVITVSDSVKTDAAHCIMCCSCIKNCGFNARAFNHPVIQERTELLVNNCAVPKTPKIFI</sequence>
<accession>A0A1H4BEE8</accession>
<dbReference type="InterPro" id="IPR017896">
    <property type="entry name" value="4Fe4S_Fe-S-bd"/>
</dbReference>
<dbReference type="PROSITE" id="PS51379">
    <property type="entry name" value="4FE4S_FER_2"/>
    <property type="match status" value="1"/>
</dbReference>
<gene>
    <name evidence="6" type="ORF">SAMN05660420_02166</name>
</gene>
<dbReference type="SUPFAM" id="SSF54862">
    <property type="entry name" value="4Fe-4S ferredoxins"/>
    <property type="match status" value="1"/>
</dbReference>
<dbReference type="InterPro" id="IPR050572">
    <property type="entry name" value="Fe-S_Ferredoxin"/>
</dbReference>
<keyword evidence="3" id="KW-0408">Iron</keyword>
<evidence type="ECO:0000256" key="4">
    <source>
        <dbReference type="ARBA" id="ARBA00023014"/>
    </source>
</evidence>
<dbReference type="PANTHER" id="PTHR43687:SF1">
    <property type="entry name" value="FERREDOXIN III"/>
    <property type="match status" value="1"/>
</dbReference>